<dbReference type="AlphaFoldDB" id="A0A090QSU0"/>
<evidence type="ECO:0000313" key="2">
    <source>
        <dbReference type="Proteomes" id="UP000029227"/>
    </source>
</evidence>
<dbReference type="NCBIfam" id="TIGR00022">
    <property type="entry name" value="YhcH/YjgK/YiaL family protein"/>
    <property type="match status" value="1"/>
</dbReference>
<dbReference type="Gene3D" id="2.60.120.370">
    <property type="entry name" value="YhcH/YjgK/YiaL"/>
    <property type="match status" value="1"/>
</dbReference>
<dbReference type="InterPro" id="IPR037012">
    <property type="entry name" value="NanQ/TabA/YiaL_sf"/>
</dbReference>
<gene>
    <name evidence="1" type="ORF">JCM19237_433</name>
</gene>
<accession>A0A090QSU0</accession>
<comment type="caution">
    <text evidence="1">The sequence shown here is derived from an EMBL/GenBank/DDBJ whole genome shotgun (WGS) entry which is preliminary data.</text>
</comment>
<dbReference type="STRING" id="754436.JCM19237_433"/>
<dbReference type="PANTHER" id="PTHR34986:SF5">
    <property type="entry name" value="N-ACETYLNEURAMINATE ANOMERASE NANQ"/>
    <property type="match status" value="1"/>
</dbReference>
<sequence length="155" mass="17095">MIFGDLQQPESYRLLPSAFQTAIAFLQQQDLAALALGRHDIDGDRIYVNVMSFDTAAAEGKQAEVHEEYIDLQVLIAGSERIEFALPGAHPRATEYDEAGDYYLVSDMHNGCDVVMAPLNFAIFFPTEPHKPGCIAAQAETLKKAVVKIHRTCIA</sequence>
<dbReference type="SUPFAM" id="SSF51197">
    <property type="entry name" value="Clavaminate synthase-like"/>
    <property type="match status" value="1"/>
</dbReference>
<dbReference type="GO" id="GO:0005829">
    <property type="term" value="C:cytosol"/>
    <property type="evidence" value="ECO:0007669"/>
    <property type="project" value="TreeGrafter"/>
</dbReference>
<dbReference type="InterPro" id="IPR004375">
    <property type="entry name" value="NanQ/TabA/YiaL"/>
</dbReference>
<dbReference type="NCBIfam" id="NF040884">
    <property type="entry name" value="acetylneur_anom"/>
    <property type="match status" value="1"/>
</dbReference>
<organism evidence="1 2">
    <name type="scientific">Photobacterium aphoticum</name>
    <dbReference type="NCBI Taxonomy" id="754436"/>
    <lineage>
        <taxon>Bacteria</taxon>
        <taxon>Pseudomonadati</taxon>
        <taxon>Pseudomonadota</taxon>
        <taxon>Gammaproteobacteria</taxon>
        <taxon>Vibrionales</taxon>
        <taxon>Vibrionaceae</taxon>
        <taxon>Photobacterium</taxon>
    </lineage>
</organism>
<dbReference type="PANTHER" id="PTHR34986">
    <property type="entry name" value="EVOLVED BETA-GALACTOSIDASE SUBUNIT BETA"/>
    <property type="match status" value="1"/>
</dbReference>
<proteinExistence type="predicted"/>
<name>A0A090QSU0_9GAMM</name>
<evidence type="ECO:0000313" key="1">
    <source>
        <dbReference type="EMBL" id="GAL05343.1"/>
    </source>
</evidence>
<dbReference type="InterPro" id="IPR049827">
    <property type="entry name" value="NanQ"/>
</dbReference>
<dbReference type="EMBL" id="BBMN01000007">
    <property type="protein sequence ID" value="GAL05343.1"/>
    <property type="molecule type" value="Genomic_DNA"/>
</dbReference>
<reference evidence="1 2" key="1">
    <citation type="journal article" date="2014" name="Genome Announc.">
        <title>Draft Genome Sequences of Two Vibrionaceae Species, Vibrio ponticus C121 and Photobacterium aphoticum C119, Isolated as Coral Reef Microbiota.</title>
        <authorList>
            <person name="Al-saari N."/>
            <person name="Meirelles P.M."/>
            <person name="Mino S."/>
            <person name="Suda W."/>
            <person name="Oshima K."/>
            <person name="Hattori M."/>
            <person name="Ohkuma M."/>
            <person name="Thompson F.L."/>
            <person name="Gomez-Gil B."/>
            <person name="Sawabe T."/>
            <person name="Sawabe T."/>
        </authorList>
    </citation>
    <scope>NUCLEOTIDE SEQUENCE [LARGE SCALE GENOMIC DNA]</scope>
    <source>
        <strain evidence="1 2">JCM 19237</strain>
    </source>
</reference>
<dbReference type="GO" id="GO:0016853">
    <property type="term" value="F:isomerase activity"/>
    <property type="evidence" value="ECO:0007669"/>
    <property type="project" value="UniProtKB-KW"/>
</dbReference>
<keyword evidence="1" id="KW-0413">Isomerase</keyword>
<dbReference type="Pfam" id="PF04074">
    <property type="entry name" value="DUF386"/>
    <property type="match status" value="1"/>
</dbReference>
<protein>
    <submittedName>
        <fullName evidence="1">Putative sugar isomerase</fullName>
    </submittedName>
</protein>
<dbReference type="eggNOG" id="COG2731">
    <property type="taxonomic scope" value="Bacteria"/>
</dbReference>
<dbReference type="Proteomes" id="UP000029227">
    <property type="component" value="Unassembled WGS sequence"/>
</dbReference>